<dbReference type="Proteomes" id="UP000254260">
    <property type="component" value="Unassembled WGS sequence"/>
</dbReference>
<dbReference type="SUPFAM" id="SSF52833">
    <property type="entry name" value="Thioredoxin-like"/>
    <property type="match status" value="1"/>
</dbReference>
<dbReference type="AlphaFoldDB" id="A0A379PLC4"/>
<gene>
    <name evidence="2" type="primary">grxC_3</name>
    <name evidence="2" type="ORF">NCTC10899_05010</name>
</gene>
<feature type="domain" description="Glutaredoxin" evidence="1">
    <location>
        <begin position="6"/>
        <end position="60"/>
    </location>
</feature>
<dbReference type="Gene3D" id="3.40.30.10">
    <property type="entry name" value="Glutaredoxin"/>
    <property type="match status" value="1"/>
</dbReference>
<organism evidence="2 3">
    <name type="scientific">Ectopseudomonas mendocina</name>
    <name type="common">Pseudomonas mendocina</name>
    <dbReference type="NCBI Taxonomy" id="300"/>
    <lineage>
        <taxon>Bacteria</taxon>
        <taxon>Pseudomonadati</taxon>
        <taxon>Pseudomonadota</taxon>
        <taxon>Gammaproteobacteria</taxon>
        <taxon>Pseudomonadales</taxon>
        <taxon>Pseudomonadaceae</taxon>
        <taxon>Ectopseudomonas</taxon>
    </lineage>
</organism>
<dbReference type="InterPro" id="IPR036249">
    <property type="entry name" value="Thioredoxin-like_sf"/>
</dbReference>
<evidence type="ECO:0000259" key="1">
    <source>
        <dbReference type="Pfam" id="PF00462"/>
    </source>
</evidence>
<dbReference type="RefSeq" id="WP_115292631.1">
    <property type="nucleotide sequence ID" value="NZ_UGUU01000002.1"/>
</dbReference>
<accession>A0A379PLC4</accession>
<reference evidence="2 3" key="1">
    <citation type="submission" date="2018-06" db="EMBL/GenBank/DDBJ databases">
        <authorList>
            <consortium name="Pathogen Informatics"/>
            <person name="Doyle S."/>
        </authorList>
    </citation>
    <scope>NUCLEOTIDE SEQUENCE [LARGE SCALE GENOMIC DNA]</scope>
    <source>
        <strain evidence="2 3">NCTC10899</strain>
    </source>
</reference>
<name>A0A379PLC4_ECTME</name>
<dbReference type="OrthoDB" id="9795531at2"/>
<evidence type="ECO:0000313" key="3">
    <source>
        <dbReference type="Proteomes" id="UP000254260"/>
    </source>
</evidence>
<proteinExistence type="predicted"/>
<dbReference type="EMBL" id="UGUU01000002">
    <property type="protein sequence ID" value="SUE95771.1"/>
    <property type="molecule type" value="Genomic_DNA"/>
</dbReference>
<evidence type="ECO:0000313" key="2">
    <source>
        <dbReference type="EMBL" id="SUE95771.1"/>
    </source>
</evidence>
<dbReference type="PROSITE" id="PS51354">
    <property type="entry name" value="GLUTAREDOXIN_2"/>
    <property type="match status" value="1"/>
</dbReference>
<sequence length="90" mass="9980">MEPNYIVYSMPNCPDCKNAKELLKREGKTFQEKVAGQDFGREELVDLLGPVRTLPQITLENKDGLFHVGGYRDLAKLLSGSGATVRKVGQ</sequence>
<dbReference type="InterPro" id="IPR002109">
    <property type="entry name" value="Glutaredoxin"/>
</dbReference>
<dbReference type="Pfam" id="PF00462">
    <property type="entry name" value="Glutaredoxin"/>
    <property type="match status" value="1"/>
</dbReference>
<protein>
    <submittedName>
        <fullName evidence="2">Glutaredoxin</fullName>
    </submittedName>
</protein>